<keyword evidence="2 5" id="KW-0808">Transferase</keyword>
<dbReference type="InterPro" id="IPR023213">
    <property type="entry name" value="CAT-like_dom_sf"/>
</dbReference>
<dbReference type="Gene3D" id="3.30.559.10">
    <property type="entry name" value="Chloramphenicol acetyltransferase-like domain"/>
    <property type="match status" value="1"/>
</dbReference>
<dbReference type="Pfam" id="PF00198">
    <property type="entry name" value="2-oxoacid_dh"/>
    <property type="match status" value="1"/>
</dbReference>
<organism evidence="5">
    <name type="scientific">bioreactor metagenome</name>
    <dbReference type="NCBI Taxonomy" id="1076179"/>
    <lineage>
        <taxon>unclassified sequences</taxon>
        <taxon>metagenomes</taxon>
        <taxon>ecological metagenomes</taxon>
    </lineage>
</organism>
<dbReference type="PANTHER" id="PTHR43178">
    <property type="entry name" value="DIHYDROLIPOAMIDE ACETYLTRANSFERASE COMPONENT OF PYRUVATE DEHYDROGENASE COMPLEX"/>
    <property type="match status" value="1"/>
</dbReference>
<accession>A0A645EQ87</accession>
<evidence type="ECO:0000256" key="1">
    <source>
        <dbReference type="ARBA" id="ARBA00001938"/>
    </source>
</evidence>
<dbReference type="GO" id="GO:0005737">
    <property type="term" value="C:cytoplasm"/>
    <property type="evidence" value="ECO:0007669"/>
    <property type="project" value="TreeGrafter"/>
</dbReference>
<dbReference type="PANTHER" id="PTHR43178:SF2">
    <property type="entry name" value="DIHYDROLIPOYLLYSINE-RESIDUE ACETYLTRANSFERASE COMPONENT OF PYRUVATE DEHYDROGENASE COMPLEX"/>
    <property type="match status" value="1"/>
</dbReference>
<comment type="cofactor">
    <cofactor evidence="1">
        <name>(R)-lipoate</name>
        <dbReference type="ChEBI" id="CHEBI:83088"/>
    </cofactor>
</comment>
<reference evidence="5" key="1">
    <citation type="submission" date="2019-08" db="EMBL/GenBank/DDBJ databases">
        <authorList>
            <person name="Kucharzyk K."/>
            <person name="Murdoch R.W."/>
            <person name="Higgins S."/>
            <person name="Loffler F."/>
        </authorList>
    </citation>
    <scope>NUCLEOTIDE SEQUENCE</scope>
</reference>
<evidence type="ECO:0000256" key="2">
    <source>
        <dbReference type="ARBA" id="ARBA00022679"/>
    </source>
</evidence>
<evidence type="ECO:0000259" key="4">
    <source>
        <dbReference type="Pfam" id="PF00198"/>
    </source>
</evidence>
<dbReference type="EC" id="2.3.1.12" evidence="5"/>
<comment type="caution">
    <text evidence="5">The sequence shown here is derived from an EMBL/GenBank/DDBJ whole genome shotgun (WGS) entry which is preliminary data.</text>
</comment>
<dbReference type="AlphaFoldDB" id="A0A645EQ87"/>
<evidence type="ECO:0000256" key="3">
    <source>
        <dbReference type="ARBA" id="ARBA00023315"/>
    </source>
</evidence>
<dbReference type="GO" id="GO:0006086">
    <property type="term" value="P:pyruvate decarboxylation to acetyl-CoA"/>
    <property type="evidence" value="ECO:0007669"/>
    <property type="project" value="TreeGrafter"/>
</dbReference>
<dbReference type="InterPro" id="IPR001078">
    <property type="entry name" value="2-oxoacid_DH_actylTfrase"/>
</dbReference>
<feature type="domain" description="2-oxoacid dehydrogenase acyltransferase catalytic" evidence="4">
    <location>
        <begin position="21"/>
        <end position="249"/>
    </location>
</feature>
<keyword evidence="3 5" id="KW-0012">Acyltransferase</keyword>
<proteinExistence type="predicted"/>
<dbReference type="InterPro" id="IPR050743">
    <property type="entry name" value="2-oxoacid_DH_E2_comp"/>
</dbReference>
<dbReference type="GO" id="GO:0004742">
    <property type="term" value="F:dihydrolipoyllysine-residue acetyltransferase activity"/>
    <property type="evidence" value="ECO:0007669"/>
    <property type="project" value="UniProtKB-EC"/>
</dbReference>
<dbReference type="GO" id="GO:0031405">
    <property type="term" value="F:lipoic acid binding"/>
    <property type="evidence" value="ECO:0007669"/>
    <property type="project" value="TreeGrafter"/>
</dbReference>
<dbReference type="SUPFAM" id="SSF52777">
    <property type="entry name" value="CoA-dependent acyltransferases"/>
    <property type="match status" value="1"/>
</dbReference>
<keyword evidence="5" id="KW-0670">Pyruvate</keyword>
<dbReference type="EMBL" id="VSSQ01049441">
    <property type="protein sequence ID" value="MPN03520.1"/>
    <property type="molecule type" value="Genomic_DNA"/>
</dbReference>
<evidence type="ECO:0000313" key="5">
    <source>
        <dbReference type="EMBL" id="MPN03520.1"/>
    </source>
</evidence>
<name>A0A645EQ87_9ZZZZ</name>
<sequence>MQHIRVEQHQEPLPDFSKFGETEKVSMSNIRQKTAEHLSYAWHTIPHVTQFDKADITQLEEFRKSYAKTAEKFGVKLTVTAILVKIISSAMKAFPQFNASVDMQNKSIIYKKYFNIGIAVDTEFGLIVPVIKNADKLNIIEISKEINTLAEKARTKKAGIADMQGGCFTITNLGGIGGTAFTPIINAPEVAILGVSKGSIEPVYIDGKFEPRLMLPLSLSYDHRIIDGADAIRFLRWVIEALENPMKLIIEG</sequence>
<protein>
    <submittedName>
        <fullName evidence="5">Dihydrolipoyllysine-residue acetyltransferase component of pyruvate dehydrogenase complex</fullName>
        <ecNumber evidence="5">2.3.1.12</ecNumber>
    </submittedName>
</protein>
<dbReference type="FunFam" id="3.30.559.10:FF:000004">
    <property type="entry name" value="Acetyltransferase component of pyruvate dehydrogenase complex"/>
    <property type="match status" value="1"/>
</dbReference>
<gene>
    <name evidence="5" type="primary">aceF_9</name>
    <name evidence="5" type="ORF">SDC9_150750</name>
</gene>